<feature type="compositionally biased region" description="Low complexity" evidence="9">
    <location>
        <begin position="18"/>
        <end position="37"/>
    </location>
</feature>
<accession>C1N1P9</accession>
<keyword evidence="11" id="KW-1185">Reference proteome</keyword>
<dbReference type="eggNOG" id="ENOG502S595">
    <property type="taxonomic scope" value="Eukaryota"/>
</dbReference>
<reference evidence="10 11" key="1">
    <citation type="journal article" date="2009" name="Science">
        <title>Green evolution and dynamic adaptations revealed by genomes of the marine picoeukaryotes Micromonas.</title>
        <authorList>
            <person name="Worden A.Z."/>
            <person name="Lee J.H."/>
            <person name="Mock T."/>
            <person name="Rouze P."/>
            <person name="Simmons M.P."/>
            <person name="Aerts A.L."/>
            <person name="Allen A.E."/>
            <person name="Cuvelier M.L."/>
            <person name="Derelle E."/>
            <person name="Everett M.V."/>
            <person name="Foulon E."/>
            <person name="Grimwood J."/>
            <person name="Gundlach H."/>
            <person name="Henrissat B."/>
            <person name="Napoli C."/>
            <person name="McDonald S.M."/>
            <person name="Parker M.S."/>
            <person name="Rombauts S."/>
            <person name="Salamov A."/>
            <person name="Von Dassow P."/>
            <person name="Badger J.H."/>
            <person name="Coutinho P.M."/>
            <person name="Demir E."/>
            <person name="Dubchak I."/>
            <person name="Gentemann C."/>
            <person name="Eikrem W."/>
            <person name="Gready J.E."/>
            <person name="John U."/>
            <person name="Lanier W."/>
            <person name="Lindquist E.A."/>
            <person name="Lucas S."/>
            <person name="Mayer K.F."/>
            <person name="Moreau H."/>
            <person name="Not F."/>
            <person name="Otillar R."/>
            <person name="Panaud O."/>
            <person name="Pangilinan J."/>
            <person name="Paulsen I."/>
            <person name="Piegu B."/>
            <person name="Poliakov A."/>
            <person name="Robbens S."/>
            <person name="Schmutz J."/>
            <person name="Toulza E."/>
            <person name="Wyss T."/>
            <person name="Zelensky A."/>
            <person name="Zhou K."/>
            <person name="Armbrust E.V."/>
            <person name="Bhattacharya D."/>
            <person name="Goodenough U.W."/>
            <person name="Van de Peer Y."/>
            <person name="Grigoriev I.V."/>
        </authorList>
    </citation>
    <scope>NUCLEOTIDE SEQUENCE [LARGE SCALE GENOMIC DNA]</scope>
    <source>
        <strain evidence="10 11">CCMP1545</strain>
    </source>
</reference>
<dbReference type="STRING" id="564608.C1N1P9"/>
<dbReference type="EMBL" id="GG663745">
    <property type="protein sequence ID" value="EEH53665.1"/>
    <property type="molecule type" value="Genomic_DNA"/>
</dbReference>
<organism evidence="11">
    <name type="scientific">Micromonas pusilla (strain CCMP1545)</name>
    <name type="common">Picoplanktonic green alga</name>
    <dbReference type="NCBI Taxonomy" id="564608"/>
    <lineage>
        <taxon>Eukaryota</taxon>
        <taxon>Viridiplantae</taxon>
        <taxon>Chlorophyta</taxon>
        <taxon>Mamiellophyceae</taxon>
        <taxon>Mamiellales</taxon>
        <taxon>Mamiellaceae</taxon>
        <taxon>Micromonas</taxon>
    </lineage>
</organism>
<evidence type="ECO:0000256" key="7">
    <source>
        <dbReference type="ARBA" id="ARBA00023128"/>
    </source>
</evidence>
<dbReference type="PANTHER" id="PTHR13603">
    <property type="entry name" value="TRANSMEMBRANE PROTEIN 186"/>
    <property type="match status" value="1"/>
</dbReference>
<evidence type="ECO:0000256" key="4">
    <source>
        <dbReference type="ARBA" id="ARBA00022692"/>
    </source>
</evidence>
<proteinExistence type="inferred from homology"/>
<sequence>MTSRSRVVSRGVAAAAALASRRASPALARASPAMSSRLGGGRHRADDDDRDRRRRPIDRGAVLDATRGFAAASAAPRWTPTAGSSSSSAASSSSSSFSSSAAGSSSSDQTTTPATKTSVGRPSPSDGLETRVLYRGPWLLTFRALVRFKVFQLMGSSAAIVPLVAYLNDDPLSAGTMAAVGGVLVGTAASSYALQFYAERFVGELSLVWKDPARPGVRISTLDFWGNRVNEDVDVTSIVPPLRDASEDALHEMARAMFVPLELTGGPEKQHVLSLRHGELRDKTRLFKLLSGREVDVPSGGGGGGGGGEKKKEK</sequence>
<feature type="region of interest" description="Disordered" evidence="9">
    <location>
        <begin position="294"/>
        <end position="314"/>
    </location>
</feature>
<dbReference type="PANTHER" id="PTHR13603:SF1">
    <property type="entry name" value="TRANSMEMBRANE PROTEIN 186"/>
    <property type="match status" value="1"/>
</dbReference>
<evidence type="ECO:0000313" key="10">
    <source>
        <dbReference type="EMBL" id="EEH53665.1"/>
    </source>
</evidence>
<dbReference type="InterPro" id="IPR026571">
    <property type="entry name" value="Tmem186"/>
</dbReference>
<evidence type="ECO:0000256" key="6">
    <source>
        <dbReference type="ARBA" id="ARBA00022989"/>
    </source>
</evidence>
<dbReference type="GO" id="GO:0005743">
    <property type="term" value="C:mitochondrial inner membrane"/>
    <property type="evidence" value="ECO:0007669"/>
    <property type="project" value="UniProtKB-SubCell"/>
</dbReference>
<evidence type="ECO:0000313" key="11">
    <source>
        <dbReference type="Proteomes" id="UP000001876"/>
    </source>
</evidence>
<feature type="region of interest" description="Disordered" evidence="9">
    <location>
        <begin position="18"/>
        <end position="62"/>
    </location>
</feature>
<dbReference type="KEGG" id="mpp:MICPUCDRAFT_51687"/>
<comment type="subcellular location">
    <subcellularLocation>
        <location evidence="1">Mitochondrion inner membrane</location>
        <topology evidence="1">Multi-pass membrane protein</topology>
    </subcellularLocation>
</comment>
<feature type="region of interest" description="Disordered" evidence="9">
    <location>
        <begin position="74"/>
        <end position="127"/>
    </location>
</feature>
<protein>
    <recommendedName>
        <fullName evidence="3">Transmembrane protein 186</fullName>
    </recommendedName>
</protein>
<keyword evidence="4" id="KW-0812">Transmembrane</keyword>
<keyword evidence="8" id="KW-0472">Membrane</keyword>
<dbReference type="RefSeq" id="XP_003061953.1">
    <property type="nucleotide sequence ID" value="XM_003061907.1"/>
</dbReference>
<evidence type="ECO:0000256" key="8">
    <source>
        <dbReference type="ARBA" id="ARBA00023136"/>
    </source>
</evidence>
<dbReference type="Proteomes" id="UP000001876">
    <property type="component" value="Unassembled WGS sequence"/>
</dbReference>
<keyword evidence="5" id="KW-0999">Mitochondrion inner membrane</keyword>
<evidence type="ECO:0000256" key="1">
    <source>
        <dbReference type="ARBA" id="ARBA00004448"/>
    </source>
</evidence>
<name>C1N1P9_MICPC</name>
<dbReference type="OrthoDB" id="6147888at2759"/>
<evidence type="ECO:0000256" key="9">
    <source>
        <dbReference type="SAM" id="MobiDB-lite"/>
    </source>
</evidence>
<keyword evidence="6" id="KW-1133">Transmembrane helix</keyword>
<dbReference type="GeneID" id="9687594"/>
<feature type="compositionally biased region" description="Low complexity" evidence="9">
    <location>
        <begin position="82"/>
        <end position="107"/>
    </location>
</feature>
<evidence type="ECO:0000256" key="2">
    <source>
        <dbReference type="ARBA" id="ARBA00007020"/>
    </source>
</evidence>
<gene>
    <name evidence="10" type="ORF">MICPUCDRAFT_51687</name>
</gene>
<keyword evidence="7" id="KW-0496">Mitochondrion</keyword>
<comment type="similarity">
    <text evidence="2">Belongs to the TMEM186 family.</text>
</comment>
<dbReference type="OMA" id="WGNRVNE"/>
<evidence type="ECO:0000256" key="5">
    <source>
        <dbReference type="ARBA" id="ARBA00022792"/>
    </source>
</evidence>
<feature type="compositionally biased region" description="Polar residues" evidence="9">
    <location>
        <begin position="108"/>
        <end position="120"/>
    </location>
</feature>
<evidence type="ECO:0000256" key="3">
    <source>
        <dbReference type="ARBA" id="ARBA00014604"/>
    </source>
</evidence>
<dbReference type="AlphaFoldDB" id="C1N1P9"/>